<dbReference type="InterPro" id="IPR027417">
    <property type="entry name" value="P-loop_NTPase"/>
</dbReference>
<evidence type="ECO:0000313" key="1">
    <source>
        <dbReference type="EMBL" id="HIU29823.1"/>
    </source>
</evidence>
<proteinExistence type="predicted"/>
<dbReference type="GO" id="GO:0016301">
    <property type="term" value="F:kinase activity"/>
    <property type="evidence" value="ECO:0007669"/>
    <property type="project" value="UniProtKB-KW"/>
</dbReference>
<gene>
    <name evidence="1" type="ORF">IAD50_05945</name>
</gene>
<reference evidence="1" key="1">
    <citation type="submission" date="2020-10" db="EMBL/GenBank/DDBJ databases">
        <authorList>
            <person name="Gilroy R."/>
        </authorList>
    </citation>
    <scope>NUCLEOTIDE SEQUENCE</scope>
    <source>
        <strain evidence="1">CHK195-4489</strain>
    </source>
</reference>
<dbReference type="Gene3D" id="3.40.50.300">
    <property type="entry name" value="P-loop containing nucleotide triphosphate hydrolases"/>
    <property type="match status" value="1"/>
</dbReference>
<accession>A0A9D1I9R5</accession>
<keyword evidence="1" id="KW-0808">Transferase</keyword>
<name>A0A9D1I9R5_9CLOT</name>
<evidence type="ECO:0000313" key="2">
    <source>
        <dbReference type="Proteomes" id="UP000824089"/>
    </source>
</evidence>
<sequence length="48" mass="5420">NLAIIIEVAAMNNRQKMMGYNAAKELNRRVFENKGVPRGGSFDGDLFY</sequence>
<feature type="non-terminal residue" evidence="1">
    <location>
        <position position="1"/>
    </location>
</feature>
<comment type="caution">
    <text evidence="1">The sequence shown here is derived from an EMBL/GenBank/DDBJ whole genome shotgun (WGS) entry which is preliminary data.</text>
</comment>
<organism evidence="1 2">
    <name type="scientific">Candidatus Egerieisoma faecipullorum</name>
    <dbReference type="NCBI Taxonomy" id="2840963"/>
    <lineage>
        <taxon>Bacteria</taxon>
        <taxon>Bacillati</taxon>
        <taxon>Bacillota</taxon>
        <taxon>Clostridia</taxon>
        <taxon>Eubacteriales</taxon>
        <taxon>Clostridiaceae</taxon>
        <taxon>Clostridiaceae incertae sedis</taxon>
        <taxon>Candidatus Egerieisoma</taxon>
    </lineage>
</organism>
<dbReference type="Proteomes" id="UP000824089">
    <property type="component" value="Unassembled WGS sequence"/>
</dbReference>
<reference evidence="1" key="2">
    <citation type="journal article" date="2021" name="PeerJ">
        <title>Extensive microbial diversity within the chicken gut microbiome revealed by metagenomics and culture.</title>
        <authorList>
            <person name="Gilroy R."/>
            <person name="Ravi A."/>
            <person name="Getino M."/>
            <person name="Pursley I."/>
            <person name="Horton D.L."/>
            <person name="Alikhan N.F."/>
            <person name="Baker D."/>
            <person name="Gharbi K."/>
            <person name="Hall N."/>
            <person name="Watson M."/>
            <person name="Adriaenssens E.M."/>
            <person name="Foster-Nyarko E."/>
            <person name="Jarju S."/>
            <person name="Secka A."/>
            <person name="Antonio M."/>
            <person name="Oren A."/>
            <person name="Chaudhuri R.R."/>
            <person name="La Ragione R."/>
            <person name="Hildebrand F."/>
            <person name="Pallen M.J."/>
        </authorList>
    </citation>
    <scope>NUCLEOTIDE SEQUENCE</scope>
    <source>
        <strain evidence="1">CHK195-4489</strain>
    </source>
</reference>
<keyword evidence="1" id="KW-0418">Kinase</keyword>
<dbReference type="AlphaFoldDB" id="A0A9D1I9R5"/>
<dbReference type="EMBL" id="DVMM01000125">
    <property type="protein sequence ID" value="HIU29823.1"/>
    <property type="molecule type" value="Genomic_DNA"/>
</dbReference>
<protein>
    <submittedName>
        <fullName evidence="1">HPr(Ser) kinase/phosphatase</fullName>
    </submittedName>
</protein>